<dbReference type="Pfam" id="PF04542">
    <property type="entry name" value="Sigma70_r2"/>
    <property type="match status" value="1"/>
</dbReference>
<protein>
    <submittedName>
        <fullName evidence="9">RNA polymerase subunit sigma</fullName>
    </submittedName>
</protein>
<evidence type="ECO:0000256" key="4">
    <source>
        <dbReference type="ARBA" id="ARBA00023125"/>
    </source>
</evidence>
<keyword evidence="2" id="KW-0805">Transcription regulation</keyword>
<dbReference type="PANTHER" id="PTHR43133">
    <property type="entry name" value="RNA POLYMERASE ECF-TYPE SIGMA FACTO"/>
    <property type="match status" value="1"/>
</dbReference>
<dbReference type="InterPro" id="IPR014284">
    <property type="entry name" value="RNA_pol_sigma-70_dom"/>
</dbReference>
<comment type="caution">
    <text evidence="9">The sequence shown here is derived from an EMBL/GenBank/DDBJ whole genome shotgun (WGS) entry which is preliminary data.</text>
</comment>
<dbReference type="InterPro" id="IPR013325">
    <property type="entry name" value="RNA_pol_sigma_r2"/>
</dbReference>
<organism evidence="9 10">
    <name type="scientific">Sorangium cellulosum</name>
    <name type="common">Polyangium cellulosum</name>
    <dbReference type="NCBI Taxonomy" id="56"/>
    <lineage>
        <taxon>Bacteria</taxon>
        <taxon>Pseudomonadati</taxon>
        <taxon>Myxococcota</taxon>
        <taxon>Polyangia</taxon>
        <taxon>Polyangiales</taxon>
        <taxon>Polyangiaceae</taxon>
        <taxon>Sorangium</taxon>
    </lineage>
</organism>
<keyword evidence="4" id="KW-0238">DNA-binding</keyword>
<dbReference type="GO" id="GO:0003677">
    <property type="term" value="F:DNA binding"/>
    <property type="evidence" value="ECO:0007669"/>
    <property type="project" value="UniProtKB-KW"/>
</dbReference>
<dbReference type="Gene3D" id="1.10.1740.10">
    <property type="match status" value="1"/>
</dbReference>
<accession>A0A150S4Y3</accession>
<evidence type="ECO:0000256" key="3">
    <source>
        <dbReference type="ARBA" id="ARBA00023082"/>
    </source>
</evidence>
<sequence length="369" mass="40047">MGNPSSISSSFELFRRLARRLGVPARDAEDVAQDALLRGLEADQRIAPGGDAAAYRVTIAINQARDHVRTARRRGEVLTSFDESELRAECPNPEELVRGSQRHALTRRLINRVGPKYRHLLIKHDLEEIPLTKIAGELGLTTEAVKTQHRRALEQLAEEKRRYTAEQAARGQDAEACVPVALGLYRRESWLATLRRLVFRILAQGALVILTGALISGLSHSLEPWLLPAAARAPGSAPAAPEVNASAREGGASATAEIGAPAAPKVASSAQQGDASALVAVDRLAASAEAPPRGEVPGSVVRRSAAPRSAVHPAVSERERRLIRNARRALDAHTALADLEARQLLEMHKQEFPQGWLALEREALLKQLR</sequence>
<name>A0A150S4Y3_SORCE</name>
<evidence type="ECO:0000256" key="1">
    <source>
        <dbReference type="ARBA" id="ARBA00010641"/>
    </source>
</evidence>
<evidence type="ECO:0000259" key="7">
    <source>
        <dbReference type="Pfam" id="PF04542"/>
    </source>
</evidence>
<dbReference type="InterPro" id="IPR036388">
    <property type="entry name" value="WH-like_DNA-bd_sf"/>
</dbReference>
<comment type="similarity">
    <text evidence="1">Belongs to the sigma-70 factor family. ECF subfamily.</text>
</comment>
<dbReference type="EMBL" id="JEMB01001435">
    <property type="protein sequence ID" value="KYF87514.1"/>
    <property type="molecule type" value="Genomic_DNA"/>
</dbReference>
<evidence type="ECO:0000313" key="10">
    <source>
        <dbReference type="Proteomes" id="UP000075635"/>
    </source>
</evidence>
<proteinExistence type="inferred from homology"/>
<dbReference type="InterPro" id="IPR013324">
    <property type="entry name" value="RNA_pol_sigma_r3/r4-like"/>
</dbReference>
<dbReference type="Proteomes" id="UP000075635">
    <property type="component" value="Unassembled WGS sequence"/>
</dbReference>
<keyword evidence="3" id="KW-0731">Sigma factor</keyword>
<feature type="domain" description="RNA polymerase sigma factor 70 region 4 type 2" evidence="8">
    <location>
        <begin position="107"/>
        <end position="156"/>
    </location>
</feature>
<dbReference type="NCBIfam" id="TIGR02937">
    <property type="entry name" value="sigma70-ECF"/>
    <property type="match status" value="1"/>
</dbReference>
<reference evidence="9 10" key="1">
    <citation type="submission" date="2014-02" db="EMBL/GenBank/DDBJ databases">
        <title>The small core and large imbalanced accessory genome model reveals a collaborative survival strategy of Sorangium cellulosum strains in nature.</title>
        <authorList>
            <person name="Han K."/>
            <person name="Peng R."/>
            <person name="Blom J."/>
            <person name="Li Y.-Z."/>
        </authorList>
    </citation>
    <scope>NUCLEOTIDE SEQUENCE [LARGE SCALE GENOMIC DNA]</scope>
    <source>
        <strain evidence="9 10">So0011-07</strain>
    </source>
</reference>
<dbReference type="Pfam" id="PF08281">
    <property type="entry name" value="Sigma70_r4_2"/>
    <property type="match status" value="1"/>
</dbReference>
<dbReference type="SUPFAM" id="SSF88946">
    <property type="entry name" value="Sigma2 domain of RNA polymerase sigma factors"/>
    <property type="match status" value="1"/>
</dbReference>
<evidence type="ECO:0000313" key="9">
    <source>
        <dbReference type="EMBL" id="KYF87514.1"/>
    </source>
</evidence>
<gene>
    <name evidence="9" type="ORF">BE17_07385</name>
</gene>
<evidence type="ECO:0000256" key="2">
    <source>
        <dbReference type="ARBA" id="ARBA00023015"/>
    </source>
</evidence>
<evidence type="ECO:0000256" key="5">
    <source>
        <dbReference type="ARBA" id="ARBA00023163"/>
    </source>
</evidence>
<dbReference type="GO" id="GO:0016987">
    <property type="term" value="F:sigma factor activity"/>
    <property type="evidence" value="ECO:0007669"/>
    <property type="project" value="UniProtKB-KW"/>
</dbReference>
<keyword evidence="5" id="KW-0804">Transcription</keyword>
<evidence type="ECO:0000259" key="8">
    <source>
        <dbReference type="Pfam" id="PF08281"/>
    </source>
</evidence>
<dbReference type="SUPFAM" id="SSF88659">
    <property type="entry name" value="Sigma3 and sigma4 domains of RNA polymerase sigma factors"/>
    <property type="match status" value="1"/>
</dbReference>
<dbReference type="InterPro" id="IPR013249">
    <property type="entry name" value="RNA_pol_sigma70_r4_t2"/>
</dbReference>
<feature type="domain" description="RNA polymerase sigma-70 region 2" evidence="7">
    <location>
        <begin position="14"/>
        <end position="74"/>
    </location>
</feature>
<dbReference type="InterPro" id="IPR039425">
    <property type="entry name" value="RNA_pol_sigma-70-like"/>
</dbReference>
<dbReference type="PANTHER" id="PTHR43133:SF8">
    <property type="entry name" value="RNA POLYMERASE SIGMA FACTOR HI_1459-RELATED"/>
    <property type="match status" value="1"/>
</dbReference>
<evidence type="ECO:0000256" key="6">
    <source>
        <dbReference type="SAM" id="MobiDB-lite"/>
    </source>
</evidence>
<feature type="region of interest" description="Disordered" evidence="6">
    <location>
        <begin position="290"/>
        <end position="313"/>
    </location>
</feature>
<dbReference type="GO" id="GO:0006352">
    <property type="term" value="P:DNA-templated transcription initiation"/>
    <property type="evidence" value="ECO:0007669"/>
    <property type="project" value="InterPro"/>
</dbReference>
<dbReference type="InterPro" id="IPR007627">
    <property type="entry name" value="RNA_pol_sigma70_r2"/>
</dbReference>
<dbReference type="Gene3D" id="1.10.10.10">
    <property type="entry name" value="Winged helix-like DNA-binding domain superfamily/Winged helix DNA-binding domain"/>
    <property type="match status" value="1"/>
</dbReference>
<dbReference type="AlphaFoldDB" id="A0A150S4Y3"/>